<evidence type="ECO:0000313" key="2">
    <source>
        <dbReference type="EMBL" id="KAK2189778.1"/>
    </source>
</evidence>
<sequence>MTTCRRKYLSVTIVGVLCIVYYVSTWQSSRLHRPFGDKSVVLSNQIRAVQPLSEHSLTSKHVRRTVDNTTQTPPSERGVSDKRIIILTTRRSGSSFVGQLFNEHPDIAYLFEPMQLIKFGGTLADLSVDVIRSYMKKIFSCAYSDALHDVKELPMRASFLSHFVCASFLRHWKQGHGRYCTEADIKLAEFICRLSKYVAVKTIRIYAKQLPLVQEYLRERVQIIHLHRDPRGVMSSRITIDQFKARQQRTVYIQKNVNTLVRKASTHCRRVRDAVERIAAWTSVEPSLKQFYHVVRYEDFAYHPEARTKALYASLGVELHSNVLAWIRKATVNNTSNGHLFYSTSRNSTQTAEAWRHKLPFYYVHAIQQLPNCQYVIRKLGYEFARSQEMLHNTSLSLVREFG</sequence>
<keyword evidence="3" id="KW-1185">Reference proteome</keyword>
<proteinExistence type="predicted"/>
<name>A0AAD9P7U9_RIDPI</name>
<dbReference type="GO" id="GO:0001517">
    <property type="term" value="F:N-acetylglucosamine 6-O-sulfotransferase activity"/>
    <property type="evidence" value="ECO:0007669"/>
    <property type="project" value="TreeGrafter"/>
</dbReference>
<gene>
    <name evidence="2" type="ORF">NP493_97g01001</name>
</gene>
<protein>
    <recommendedName>
        <fullName evidence="4">Sulfotransferase</fullName>
    </recommendedName>
</protein>
<dbReference type="GO" id="GO:0006044">
    <property type="term" value="P:N-acetylglucosamine metabolic process"/>
    <property type="evidence" value="ECO:0007669"/>
    <property type="project" value="TreeGrafter"/>
</dbReference>
<organism evidence="2 3">
    <name type="scientific">Ridgeia piscesae</name>
    <name type="common">Tubeworm</name>
    <dbReference type="NCBI Taxonomy" id="27915"/>
    <lineage>
        <taxon>Eukaryota</taxon>
        <taxon>Metazoa</taxon>
        <taxon>Spiralia</taxon>
        <taxon>Lophotrochozoa</taxon>
        <taxon>Annelida</taxon>
        <taxon>Polychaeta</taxon>
        <taxon>Sedentaria</taxon>
        <taxon>Canalipalpata</taxon>
        <taxon>Sabellida</taxon>
        <taxon>Siboglinidae</taxon>
        <taxon>Ridgeia</taxon>
    </lineage>
</organism>
<dbReference type="Gene3D" id="3.40.50.300">
    <property type="entry name" value="P-loop containing nucleotide triphosphate hydrolases"/>
    <property type="match status" value="1"/>
</dbReference>
<dbReference type="AlphaFoldDB" id="A0AAD9P7U9"/>
<comment type="caution">
    <text evidence="2">The sequence shown here is derived from an EMBL/GenBank/DDBJ whole genome shotgun (WGS) entry which is preliminary data.</text>
</comment>
<dbReference type="Pfam" id="PF13469">
    <property type="entry name" value="Sulfotransfer_3"/>
    <property type="match status" value="1"/>
</dbReference>
<evidence type="ECO:0000313" key="3">
    <source>
        <dbReference type="Proteomes" id="UP001209878"/>
    </source>
</evidence>
<evidence type="ECO:0008006" key="4">
    <source>
        <dbReference type="Google" id="ProtNLM"/>
    </source>
</evidence>
<reference evidence="2" key="1">
    <citation type="journal article" date="2023" name="Mol. Biol. Evol.">
        <title>Third-Generation Sequencing Reveals the Adaptive Role of the Epigenome in Three Deep-Sea Polychaetes.</title>
        <authorList>
            <person name="Perez M."/>
            <person name="Aroh O."/>
            <person name="Sun Y."/>
            <person name="Lan Y."/>
            <person name="Juniper S.K."/>
            <person name="Young C.R."/>
            <person name="Angers B."/>
            <person name="Qian P.Y."/>
        </authorList>
    </citation>
    <scope>NUCLEOTIDE SEQUENCE</scope>
    <source>
        <strain evidence="2">R07B-5</strain>
    </source>
</reference>
<dbReference type="Proteomes" id="UP001209878">
    <property type="component" value="Unassembled WGS sequence"/>
</dbReference>
<feature type="transmembrane region" description="Helical" evidence="1">
    <location>
        <begin position="7"/>
        <end position="24"/>
    </location>
</feature>
<keyword evidence="1" id="KW-0812">Transmembrane</keyword>
<evidence type="ECO:0000256" key="1">
    <source>
        <dbReference type="SAM" id="Phobius"/>
    </source>
</evidence>
<dbReference type="InterPro" id="IPR027417">
    <property type="entry name" value="P-loop_NTPase"/>
</dbReference>
<dbReference type="PANTHER" id="PTHR10704:SF71">
    <property type="entry name" value="CARBOHYDRATE SULFOTRANSFERASE 1-LIKE"/>
    <property type="match status" value="1"/>
</dbReference>
<keyword evidence="1" id="KW-0472">Membrane</keyword>
<dbReference type="EMBL" id="JAODUO010000097">
    <property type="protein sequence ID" value="KAK2189778.1"/>
    <property type="molecule type" value="Genomic_DNA"/>
</dbReference>
<dbReference type="PANTHER" id="PTHR10704">
    <property type="entry name" value="CARBOHYDRATE SULFOTRANSFERASE"/>
    <property type="match status" value="1"/>
</dbReference>
<accession>A0AAD9P7U9</accession>
<keyword evidence="1" id="KW-1133">Transmembrane helix</keyword>
<dbReference type="SUPFAM" id="SSF52540">
    <property type="entry name" value="P-loop containing nucleoside triphosphate hydrolases"/>
    <property type="match status" value="1"/>
</dbReference>
<dbReference type="InterPro" id="IPR051135">
    <property type="entry name" value="Gal/GlcNAc/GalNAc_ST"/>
</dbReference>
<dbReference type="GO" id="GO:0006790">
    <property type="term" value="P:sulfur compound metabolic process"/>
    <property type="evidence" value="ECO:0007669"/>
    <property type="project" value="TreeGrafter"/>
</dbReference>